<dbReference type="EMBL" id="JAVRRJ010000003">
    <property type="protein sequence ID" value="KAK5087167.1"/>
    <property type="molecule type" value="Genomic_DNA"/>
</dbReference>
<dbReference type="AlphaFoldDB" id="A0AAN7T2N6"/>
<reference evidence="1 2" key="1">
    <citation type="submission" date="2023-08" db="EMBL/GenBank/DDBJ databases">
        <title>Black Yeasts Isolated from many extreme environments.</title>
        <authorList>
            <person name="Coleine C."/>
            <person name="Stajich J.E."/>
            <person name="Selbmann L."/>
        </authorList>
    </citation>
    <scope>NUCLEOTIDE SEQUENCE [LARGE SCALE GENOMIC DNA]</scope>
    <source>
        <strain evidence="1 2">CCFEE 5910</strain>
    </source>
</reference>
<sequence length="254" mass="28603">MAASNEPWVPASDSNSDKVLFVPAVDQLLTPDIYSMNPRQISQLSSRNSAYLCIQKDDGYTPVSTNRMSIPGLKAAMPGVSLAIRKSGIPETQIISIVLPTCNREAAEELAKNHERVMLNRWREKIRFIETKPITSYSVIAKLATDLSIKPIVTDMESRIDKMTTPNLHYSELKIQAEDVAALCQCTEEGSQVRTVVAKAIARALVVDRLGERKEIGKILHKNRKFHDEVMKAMVFWWERQDAGIDVKFYARLT</sequence>
<evidence type="ECO:0000313" key="1">
    <source>
        <dbReference type="EMBL" id="KAK5087167.1"/>
    </source>
</evidence>
<gene>
    <name evidence="1" type="ORF">LTR05_004338</name>
</gene>
<proteinExistence type="predicted"/>
<accession>A0AAN7T2N6</accession>
<organism evidence="1 2">
    <name type="scientific">Lithohypha guttulata</name>
    <dbReference type="NCBI Taxonomy" id="1690604"/>
    <lineage>
        <taxon>Eukaryota</taxon>
        <taxon>Fungi</taxon>
        <taxon>Dikarya</taxon>
        <taxon>Ascomycota</taxon>
        <taxon>Pezizomycotina</taxon>
        <taxon>Eurotiomycetes</taxon>
        <taxon>Chaetothyriomycetidae</taxon>
        <taxon>Chaetothyriales</taxon>
        <taxon>Trichomeriaceae</taxon>
        <taxon>Lithohypha</taxon>
    </lineage>
</organism>
<name>A0AAN7T2N6_9EURO</name>
<evidence type="ECO:0000313" key="2">
    <source>
        <dbReference type="Proteomes" id="UP001309876"/>
    </source>
</evidence>
<comment type="caution">
    <text evidence="1">The sequence shown here is derived from an EMBL/GenBank/DDBJ whole genome shotgun (WGS) entry which is preliminary data.</text>
</comment>
<protein>
    <submittedName>
        <fullName evidence="1">Uncharacterized protein</fullName>
    </submittedName>
</protein>
<keyword evidence="2" id="KW-1185">Reference proteome</keyword>
<dbReference type="Proteomes" id="UP001309876">
    <property type="component" value="Unassembled WGS sequence"/>
</dbReference>